<dbReference type="PANTHER" id="PTHR42879:SF2">
    <property type="entry name" value="3-OXOACYL-[ACYL-CARRIER-PROTEIN] REDUCTASE FABG"/>
    <property type="match status" value="1"/>
</dbReference>
<protein>
    <submittedName>
        <fullName evidence="2">SDR family oxidoreductase</fullName>
    </submittedName>
</protein>
<dbReference type="PANTHER" id="PTHR42879">
    <property type="entry name" value="3-OXOACYL-(ACYL-CARRIER-PROTEIN) REDUCTASE"/>
    <property type="match status" value="1"/>
</dbReference>
<evidence type="ECO:0000256" key="1">
    <source>
        <dbReference type="ARBA" id="ARBA00006484"/>
    </source>
</evidence>
<dbReference type="InterPro" id="IPR020904">
    <property type="entry name" value="Sc_DH/Rdtase_CS"/>
</dbReference>
<reference evidence="2" key="1">
    <citation type="submission" date="2022-08" db="EMBL/GenBank/DDBJ databases">
        <authorList>
            <person name="Deng Y."/>
            <person name="Han X.-F."/>
            <person name="Zhang Y.-Q."/>
        </authorList>
    </citation>
    <scope>NUCLEOTIDE SEQUENCE</scope>
    <source>
        <strain evidence="2">CPCC 205763</strain>
    </source>
</reference>
<dbReference type="PROSITE" id="PS00061">
    <property type="entry name" value="ADH_SHORT"/>
    <property type="match status" value="1"/>
</dbReference>
<comment type="caution">
    <text evidence="2">The sequence shown here is derived from an EMBL/GenBank/DDBJ whole genome shotgun (WGS) entry which is preliminary data.</text>
</comment>
<dbReference type="PRINTS" id="PR00081">
    <property type="entry name" value="GDHRDH"/>
</dbReference>
<name>A0ABT2GQ80_9MICO</name>
<evidence type="ECO:0000313" key="3">
    <source>
        <dbReference type="Proteomes" id="UP001165584"/>
    </source>
</evidence>
<dbReference type="EMBL" id="JANLCM010000001">
    <property type="protein sequence ID" value="MCS5717722.1"/>
    <property type="molecule type" value="Genomic_DNA"/>
</dbReference>
<dbReference type="RefSeq" id="WP_259506201.1">
    <property type="nucleotide sequence ID" value="NZ_JANLCM010000001.1"/>
</dbReference>
<dbReference type="CDD" id="cd05233">
    <property type="entry name" value="SDR_c"/>
    <property type="match status" value="1"/>
</dbReference>
<dbReference type="InterPro" id="IPR002347">
    <property type="entry name" value="SDR_fam"/>
</dbReference>
<dbReference type="PRINTS" id="PR00080">
    <property type="entry name" value="SDRFAMILY"/>
</dbReference>
<accession>A0ABT2GQ80</accession>
<gene>
    <name evidence="2" type="ORF">N1027_06190</name>
</gene>
<dbReference type="Proteomes" id="UP001165584">
    <property type="component" value="Unassembled WGS sequence"/>
</dbReference>
<organism evidence="2 3">
    <name type="scientific">Herbiconiux aconitum</name>
    <dbReference type="NCBI Taxonomy" id="2970913"/>
    <lineage>
        <taxon>Bacteria</taxon>
        <taxon>Bacillati</taxon>
        <taxon>Actinomycetota</taxon>
        <taxon>Actinomycetes</taxon>
        <taxon>Micrococcales</taxon>
        <taxon>Microbacteriaceae</taxon>
        <taxon>Herbiconiux</taxon>
    </lineage>
</organism>
<dbReference type="Gene3D" id="3.40.50.720">
    <property type="entry name" value="NAD(P)-binding Rossmann-like Domain"/>
    <property type="match status" value="1"/>
</dbReference>
<keyword evidence="3" id="KW-1185">Reference proteome</keyword>
<proteinExistence type="inferred from homology"/>
<dbReference type="SUPFAM" id="SSF51735">
    <property type="entry name" value="NAD(P)-binding Rossmann-fold domains"/>
    <property type="match status" value="1"/>
</dbReference>
<dbReference type="InterPro" id="IPR036291">
    <property type="entry name" value="NAD(P)-bd_dom_sf"/>
</dbReference>
<evidence type="ECO:0000313" key="2">
    <source>
        <dbReference type="EMBL" id="MCS5717722.1"/>
    </source>
</evidence>
<sequence length="245" mass="25201">MELSGQLALVTGVSPDGGLGFEIAKLFAAEGADVVITGRDENRNRQSAELLDPSGEHVRIVTGDLRNSEDVRRIAREAGPVTILVNNAAAIAAGPTTEVSDEGFADMFAVNVHAPHILVSELVPGMIAAGSGQIVNISSIGAKLGTAGRAAYASSKAAIESLTKSWAVEYAQTGVRVNAVAPGPMHGPKLLRAGAQVREAMGRTVPLGRTVGPDEIAQSVLFLVSTRAQYATGAVLAIDGGRTVI</sequence>
<dbReference type="Pfam" id="PF13561">
    <property type="entry name" value="adh_short_C2"/>
    <property type="match status" value="1"/>
</dbReference>
<dbReference type="InterPro" id="IPR050259">
    <property type="entry name" value="SDR"/>
</dbReference>
<comment type="similarity">
    <text evidence="1">Belongs to the short-chain dehydrogenases/reductases (SDR) family.</text>
</comment>